<dbReference type="AlphaFoldDB" id="A0AAV9ES47"/>
<dbReference type="PANTHER" id="PTHR33710:SF71">
    <property type="entry name" value="ENDONUCLEASE_EXONUCLEASE_PHOSPHATASE DOMAIN-CONTAINING PROTEIN"/>
    <property type="match status" value="1"/>
</dbReference>
<accession>A0AAV9ES47</accession>
<dbReference type="EMBL" id="JAUJYO010000006">
    <property type="protein sequence ID" value="KAK1314962.1"/>
    <property type="molecule type" value="Genomic_DNA"/>
</dbReference>
<sequence length="98" mass="11123">MFRAWVEDNHLQLLEQKGSTFTWCNNCVGMERTWEVFDQAFATPEWLTQYPMAITQVLPRHSSDHAPILLATEPPHLGVVSHFNSRGCGLSILISHSS</sequence>
<name>A0AAV9ES47_ACOCL</name>
<organism evidence="1 2">
    <name type="scientific">Acorus calamus</name>
    <name type="common">Sweet flag</name>
    <dbReference type="NCBI Taxonomy" id="4465"/>
    <lineage>
        <taxon>Eukaryota</taxon>
        <taxon>Viridiplantae</taxon>
        <taxon>Streptophyta</taxon>
        <taxon>Embryophyta</taxon>
        <taxon>Tracheophyta</taxon>
        <taxon>Spermatophyta</taxon>
        <taxon>Magnoliopsida</taxon>
        <taxon>Liliopsida</taxon>
        <taxon>Acoraceae</taxon>
        <taxon>Acorus</taxon>
    </lineage>
</organism>
<gene>
    <name evidence="1" type="ORF">QJS10_CPA06g00611</name>
</gene>
<dbReference type="Proteomes" id="UP001180020">
    <property type="component" value="Unassembled WGS sequence"/>
</dbReference>
<dbReference type="SUPFAM" id="SSF56219">
    <property type="entry name" value="DNase I-like"/>
    <property type="match status" value="1"/>
</dbReference>
<dbReference type="PANTHER" id="PTHR33710">
    <property type="entry name" value="BNAC02G09200D PROTEIN"/>
    <property type="match status" value="1"/>
</dbReference>
<evidence type="ECO:0000313" key="1">
    <source>
        <dbReference type="EMBL" id="KAK1314962.1"/>
    </source>
</evidence>
<protein>
    <submittedName>
        <fullName evidence="1">Uncharacterized protein</fullName>
    </submittedName>
</protein>
<comment type="caution">
    <text evidence="1">The sequence shown here is derived from an EMBL/GenBank/DDBJ whole genome shotgun (WGS) entry which is preliminary data.</text>
</comment>
<evidence type="ECO:0000313" key="2">
    <source>
        <dbReference type="Proteomes" id="UP001180020"/>
    </source>
</evidence>
<reference evidence="1" key="1">
    <citation type="journal article" date="2023" name="Nat. Commun.">
        <title>Diploid and tetraploid genomes of Acorus and the evolution of monocots.</title>
        <authorList>
            <person name="Ma L."/>
            <person name="Liu K.W."/>
            <person name="Li Z."/>
            <person name="Hsiao Y.Y."/>
            <person name="Qi Y."/>
            <person name="Fu T."/>
            <person name="Tang G.D."/>
            <person name="Zhang D."/>
            <person name="Sun W.H."/>
            <person name="Liu D.K."/>
            <person name="Li Y."/>
            <person name="Chen G.Z."/>
            <person name="Liu X.D."/>
            <person name="Liao X.Y."/>
            <person name="Jiang Y.T."/>
            <person name="Yu X."/>
            <person name="Hao Y."/>
            <person name="Huang J."/>
            <person name="Zhao X.W."/>
            <person name="Ke S."/>
            <person name="Chen Y.Y."/>
            <person name="Wu W.L."/>
            <person name="Hsu J.L."/>
            <person name="Lin Y.F."/>
            <person name="Huang M.D."/>
            <person name="Li C.Y."/>
            <person name="Huang L."/>
            <person name="Wang Z.W."/>
            <person name="Zhao X."/>
            <person name="Zhong W.Y."/>
            <person name="Peng D.H."/>
            <person name="Ahmad S."/>
            <person name="Lan S."/>
            <person name="Zhang J.S."/>
            <person name="Tsai W.C."/>
            <person name="Van de Peer Y."/>
            <person name="Liu Z.J."/>
        </authorList>
    </citation>
    <scope>NUCLEOTIDE SEQUENCE</scope>
    <source>
        <strain evidence="1">CP</strain>
    </source>
</reference>
<keyword evidence="2" id="KW-1185">Reference proteome</keyword>
<proteinExistence type="predicted"/>
<dbReference type="InterPro" id="IPR036691">
    <property type="entry name" value="Endo/exonu/phosph_ase_sf"/>
</dbReference>
<reference evidence="1" key="2">
    <citation type="submission" date="2023-06" db="EMBL/GenBank/DDBJ databases">
        <authorList>
            <person name="Ma L."/>
            <person name="Liu K.-W."/>
            <person name="Li Z."/>
            <person name="Hsiao Y.-Y."/>
            <person name="Qi Y."/>
            <person name="Fu T."/>
            <person name="Tang G."/>
            <person name="Zhang D."/>
            <person name="Sun W.-H."/>
            <person name="Liu D.-K."/>
            <person name="Li Y."/>
            <person name="Chen G.-Z."/>
            <person name="Liu X.-D."/>
            <person name="Liao X.-Y."/>
            <person name="Jiang Y.-T."/>
            <person name="Yu X."/>
            <person name="Hao Y."/>
            <person name="Huang J."/>
            <person name="Zhao X.-W."/>
            <person name="Ke S."/>
            <person name="Chen Y.-Y."/>
            <person name="Wu W.-L."/>
            <person name="Hsu J.-L."/>
            <person name="Lin Y.-F."/>
            <person name="Huang M.-D."/>
            <person name="Li C.-Y."/>
            <person name="Huang L."/>
            <person name="Wang Z.-W."/>
            <person name="Zhao X."/>
            <person name="Zhong W.-Y."/>
            <person name="Peng D.-H."/>
            <person name="Ahmad S."/>
            <person name="Lan S."/>
            <person name="Zhang J.-S."/>
            <person name="Tsai W.-C."/>
            <person name="Van De Peer Y."/>
            <person name="Liu Z.-J."/>
        </authorList>
    </citation>
    <scope>NUCLEOTIDE SEQUENCE</scope>
    <source>
        <strain evidence="1">CP</strain>
        <tissue evidence="1">Leaves</tissue>
    </source>
</reference>